<evidence type="ECO:0000313" key="2">
    <source>
        <dbReference type="EMBL" id="KAF0291387.1"/>
    </source>
</evidence>
<dbReference type="AlphaFoldDB" id="A0A6A4V535"/>
<gene>
    <name evidence="2" type="ORF">FJT64_010456</name>
</gene>
<feature type="region of interest" description="Disordered" evidence="1">
    <location>
        <begin position="61"/>
        <end position="94"/>
    </location>
</feature>
<sequence>MHPAQADIEAMLRSQWDGRLKVRGREEEAAAVPGRHLLRQPRLHLNNRVLKRLRDGRDLTYLSEQDEAPQLEPEPAGAPGAGNGAPSAGSGPGGHVTCGTCGSRRFVAVPDLCYKFGSWICMHCIKFVLTTLKQTSLGTEMYRQ</sequence>
<reference evidence="2 3" key="1">
    <citation type="submission" date="2019-07" db="EMBL/GenBank/DDBJ databases">
        <title>Draft genome assembly of a fouling barnacle, Amphibalanus amphitrite (Darwin, 1854): The first reference genome for Thecostraca.</title>
        <authorList>
            <person name="Kim W."/>
        </authorList>
    </citation>
    <scope>NUCLEOTIDE SEQUENCE [LARGE SCALE GENOMIC DNA]</scope>
    <source>
        <strain evidence="2">SNU_AA5</strain>
        <tissue evidence="2">Soma without cirri and trophi</tissue>
    </source>
</reference>
<organism evidence="2 3">
    <name type="scientific">Amphibalanus amphitrite</name>
    <name type="common">Striped barnacle</name>
    <name type="synonym">Balanus amphitrite</name>
    <dbReference type="NCBI Taxonomy" id="1232801"/>
    <lineage>
        <taxon>Eukaryota</taxon>
        <taxon>Metazoa</taxon>
        <taxon>Ecdysozoa</taxon>
        <taxon>Arthropoda</taxon>
        <taxon>Crustacea</taxon>
        <taxon>Multicrustacea</taxon>
        <taxon>Cirripedia</taxon>
        <taxon>Thoracica</taxon>
        <taxon>Thoracicalcarea</taxon>
        <taxon>Balanomorpha</taxon>
        <taxon>Balanoidea</taxon>
        <taxon>Balanidae</taxon>
        <taxon>Amphibalaninae</taxon>
        <taxon>Amphibalanus</taxon>
    </lineage>
</organism>
<evidence type="ECO:0000313" key="3">
    <source>
        <dbReference type="Proteomes" id="UP000440578"/>
    </source>
</evidence>
<proteinExistence type="predicted"/>
<feature type="compositionally biased region" description="Low complexity" evidence="1">
    <location>
        <begin position="73"/>
        <end position="89"/>
    </location>
</feature>
<evidence type="ECO:0000256" key="1">
    <source>
        <dbReference type="SAM" id="MobiDB-lite"/>
    </source>
</evidence>
<protein>
    <submittedName>
        <fullName evidence="2">Uncharacterized protein</fullName>
    </submittedName>
</protein>
<keyword evidence="3" id="KW-1185">Reference proteome</keyword>
<dbReference type="EMBL" id="VIIS01001883">
    <property type="protein sequence ID" value="KAF0291387.1"/>
    <property type="molecule type" value="Genomic_DNA"/>
</dbReference>
<comment type="caution">
    <text evidence="2">The sequence shown here is derived from an EMBL/GenBank/DDBJ whole genome shotgun (WGS) entry which is preliminary data.</text>
</comment>
<accession>A0A6A4V535</accession>
<dbReference type="Proteomes" id="UP000440578">
    <property type="component" value="Unassembled WGS sequence"/>
</dbReference>
<name>A0A6A4V535_AMPAM</name>
<dbReference type="OrthoDB" id="308383at2759"/>